<dbReference type="EMBL" id="LR796962">
    <property type="protein sequence ID" value="CAB4178054.1"/>
    <property type="molecule type" value="Genomic_DNA"/>
</dbReference>
<proteinExistence type="predicted"/>
<accession>A0A6J7XIN0</accession>
<protein>
    <submittedName>
        <fullName evidence="2">Uncharacterized protein</fullName>
    </submittedName>
</protein>
<dbReference type="EMBL" id="LR798401">
    <property type="protein sequence ID" value="CAB5229219.1"/>
    <property type="molecule type" value="Genomic_DNA"/>
</dbReference>
<gene>
    <name evidence="1" type="ORF">UFOVP1015_32</name>
    <name evidence="2" type="ORF">UFOVP1551_13</name>
</gene>
<organism evidence="2">
    <name type="scientific">uncultured Caudovirales phage</name>
    <dbReference type="NCBI Taxonomy" id="2100421"/>
    <lineage>
        <taxon>Viruses</taxon>
        <taxon>Duplodnaviria</taxon>
        <taxon>Heunggongvirae</taxon>
        <taxon>Uroviricota</taxon>
        <taxon>Caudoviricetes</taxon>
        <taxon>Peduoviridae</taxon>
        <taxon>Maltschvirus</taxon>
        <taxon>Maltschvirus maltsch</taxon>
    </lineage>
</organism>
<evidence type="ECO:0000313" key="1">
    <source>
        <dbReference type="EMBL" id="CAB4178054.1"/>
    </source>
</evidence>
<reference evidence="2" key="1">
    <citation type="submission" date="2020-05" db="EMBL/GenBank/DDBJ databases">
        <authorList>
            <person name="Chiriac C."/>
            <person name="Salcher M."/>
            <person name="Ghai R."/>
            <person name="Kavagutti S V."/>
        </authorList>
    </citation>
    <scope>NUCLEOTIDE SEQUENCE</scope>
</reference>
<evidence type="ECO:0000313" key="2">
    <source>
        <dbReference type="EMBL" id="CAB5229219.1"/>
    </source>
</evidence>
<sequence length="409" mass="43145">MATILNSYSLAGGDTTSSVFTYSGSARNLDIEILTASISGGSTRVLIETSADNILFILVPGSETQLSKGSDSYVYHITESEGAYVRAKVYANDSRTGTITINATEQTSGSGGTQTLNQTLVLGNTTGGEDISISNGDKIVLDNGSELRVGTYDFGGTGGISRICSVGYEDMWQSGIHHIFDNNGFIRESNNCLAINPDNTFDNTLRFKVGSRWVLDDGTTYMCTDASTGAAVWQTIAYDVFGAAAAAESNANTYTDTALTGKMDTVPSATNENIGTFHGGQMQDSNISINNIGTSGSYIPTPSASVNLDSAPTMQTAMWMRIGDIVIVNGLFSANPTLAATTTSFEIDLPVASDLGLSEDLSGVAASGEIAGMSGNVIGDEATNTAKIQWKSTDITSKNWTFNFMYKVY</sequence>
<name>A0A6J7XIN0_9CAUD</name>